<evidence type="ECO:0000313" key="2">
    <source>
        <dbReference type="EMBL" id="MCD7455493.1"/>
    </source>
</evidence>
<evidence type="ECO:0000256" key="1">
    <source>
        <dbReference type="SAM" id="MobiDB-lite"/>
    </source>
</evidence>
<name>A0ABS8S9I7_DATST</name>
<dbReference type="EMBL" id="JACEIK010000348">
    <property type="protein sequence ID" value="MCD7455493.1"/>
    <property type="molecule type" value="Genomic_DNA"/>
</dbReference>
<gene>
    <name evidence="2" type="ORF">HAX54_028335</name>
</gene>
<feature type="region of interest" description="Disordered" evidence="1">
    <location>
        <begin position="1"/>
        <end position="25"/>
    </location>
</feature>
<comment type="caution">
    <text evidence="2">The sequence shown here is derived from an EMBL/GenBank/DDBJ whole genome shotgun (WGS) entry which is preliminary data.</text>
</comment>
<keyword evidence="3" id="KW-1185">Reference proteome</keyword>
<accession>A0ABS8S9I7</accession>
<sequence>MDETHPPNRPPQNLRTPSPPKNPPEITPKYRESLMSLSLFHGFSEFQTFLSTVGVKREAYLHLSEQGLVQKETTTIKDLPKEVPDPFFQLLCHQFCDSKTLAGMHTYCYVSLLLSPKVKSKAFMFWCVVLSSQSWVVYKS</sequence>
<reference evidence="2 3" key="1">
    <citation type="journal article" date="2021" name="BMC Genomics">
        <title>Datura genome reveals duplications of psychoactive alkaloid biosynthetic genes and high mutation rate following tissue culture.</title>
        <authorList>
            <person name="Rajewski A."/>
            <person name="Carter-House D."/>
            <person name="Stajich J."/>
            <person name="Litt A."/>
        </authorList>
    </citation>
    <scope>NUCLEOTIDE SEQUENCE [LARGE SCALE GENOMIC DNA]</scope>
    <source>
        <strain evidence="2">AR-01</strain>
    </source>
</reference>
<dbReference type="Proteomes" id="UP000823775">
    <property type="component" value="Unassembled WGS sequence"/>
</dbReference>
<proteinExistence type="predicted"/>
<evidence type="ECO:0000313" key="3">
    <source>
        <dbReference type="Proteomes" id="UP000823775"/>
    </source>
</evidence>
<protein>
    <submittedName>
        <fullName evidence="2">Uncharacterized protein</fullName>
    </submittedName>
</protein>
<organism evidence="2 3">
    <name type="scientific">Datura stramonium</name>
    <name type="common">Jimsonweed</name>
    <name type="synonym">Common thornapple</name>
    <dbReference type="NCBI Taxonomy" id="4076"/>
    <lineage>
        <taxon>Eukaryota</taxon>
        <taxon>Viridiplantae</taxon>
        <taxon>Streptophyta</taxon>
        <taxon>Embryophyta</taxon>
        <taxon>Tracheophyta</taxon>
        <taxon>Spermatophyta</taxon>
        <taxon>Magnoliopsida</taxon>
        <taxon>eudicotyledons</taxon>
        <taxon>Gunneridae</taxon>
        <taxon>Pentapetalae</taxon>
        <taxon>asterids</taxon>
        <taxon>lamiids</taxon>
        <taxon>Solanales</taxon>
        <taxon>Solanaceae</taxon>
        <taxon>Solanoideae</taxon>
        <taxon>Datureae</taxon>
        <taxon>Datura</taxon>
    </lineage>
</organism>